<keyword evidence="7" id="KW-0500">Molybdenum</keyword>
<evidence type="ECO:0000256" key="6">
    <source>
        <dbReference type="ARBA" id="ARBA00022485"/>
    </source>
</evidence>
<dbReference type="InterPro" id="IPR009010">
    <property type="entry name" value="Asp_de-COase-like_dom_sf"/>
</dbReference>
<evidence type="ECO:0000256" key="13">
    <source>
        <dbReference type="ARBA" id="ARBA00023002"/>
    </source>
</evidence>
<comment type="cofactor">
    <cofactor evidence="1">
        <name>FMN</name>
        <dbReference type="ChEBI" id="CHEBI:58210"/>
    </cofactor>
</comment>
<evidence type="ECO:0000256" key="10">
    <source>
        <dbReference type="ARBA" id="ARBA00022723"/>
    </source>
</evidence>
<dbReference type="InterPro" id="IPR029039">
    <property type="entry name" value="Flavoprotein-like_sf"/>
</dbReference>
<dbReference type="GO" id="GO:0010181">
    <property type="term" value="F:FMN binding"/>
    <property type="evidence" value="ECO:0007669"/>
    <property type="project" value="InterPro"/>
</dbReference>
<keyword evidence="11" id="KW-0274">FAD</keyword>
<keyword evidence="14" id="KW-0408">Iron</keyword>
<dbReference type="CDD" id="cd06199">
    <property type="entry name" value="SiR"/>
    <property type="match status" value="1"/>
</dbReference>
<evidence type="ECO:0000313" key="21">
    <source>
        <dbReference type="Proteomes" id="UP001139207"/>
    </source>
</evidence>
<dbReference type="GO" id="GO:0046872">
    <property type="term" value="F:metal ion binding"/>
    <property type="evidence" value="ECO:0007669"/>
    <property type="project" value="UniProtKB-KW"/>
</dbReference>
<dbReference type="SUPFAM" id="SSF52343">
    <property type="entry name" value="Ferredoxin reductase-like, C-terminal NADP-linked domain"/>
    <property type="match status" value="1"/>
</dbReference>
<accession>A0A9X2AXR3</accession>
<evidence type="ECO:0000256" key="3">
    <source>
        <dbReference type="ARBA" id="ARBA00001966"/>
    </source>
</evidence>
<dbReference type="Gene3D" id="2.40.30.10">
    <property type="entry name" value="Translation factors"/>
    <property type="match status" value="1"/>
</dbReference>
<comment type="cofactor">
    <cofactor evidence="2">
        <name>Mo-bis(molybdopterin guanine dinucleotide)</name>
        <dbReference type="ChEBI" id="CHEBI:60539"/>
    </cofactor>
</comment>
<dbReference type="FunFam" id="3.40.50.80:FF:000001">
    <property type="entry name" value="NADPH--cytochrome P450 reductase 1"/>
    <property type="match status" value="1"/>
</dbReference>
<evidence type="ECO:0000259" key="19">
    <source>
        <dbReference type="PROSITE" id="PS51669"/>
    </source>
</evidence>
<dbReference type="InterPro" id="IPR006963">
    <property type="entry name" value="Mopterin_OxRdtase_4Fe-4S_dom"/>
</dbReference>
<dbReference type="InterPro" id="IPR050123">
    <property type="entry name" value="Prok_molybdopt-oxidoreductase"/>
</dbReference>
<evidence type="ECO:0000259" key="17">
    <source>
        <dbReference type="PROSITE" id="PS50902"/>
    </source>
</evidence>
<organism evidence="20 21">
    <name type="scientific">Corynebacterium kalidii</name>
    <dbReference type="NCBI Taxonomy" id="2931982"/>
    <lineage>
        <taxon>Bacteria</taxon>
        <taxon>Bacillati</taxon>
        <taxon>Actinomycetota</taxon>
        <taxon>Actinomycetes</taxon>
        <taxon>Mycobacteriales</taxon>
        <taxon>Corynebacteriaceae</taxon>
        <taxon>Corynebacterium</taxon>
    </lineage>
</organism>
<evidence type="ECO:0000313" key="20">
    <source>
        <dbReference type="EMBL" id="MCJ7857321.1"/>
    </source>
</evidence>
<dbReference type="Pfam" id="PF00175">
    <property type="entry name" value="NAD_binding_1"/>
    <property type="match status" value="1"/>
</dbReference>
<dbReference type="PROSITE" id="PS00932">
    <property type="entry name" value="MOLYBDOPTERIN_PROK_3"/>
    <property type="match status" value="1"/>
</dbReference>
<dbReference type="PROSITE" id="PS51384">
    <property type="entry name" value="FAD_FR"/>
    <property type="match status" value="1"/>
</dbReference>
<dbReference type="Gene3D" id="3.40.228.10">
    <property type="entry name" value="Dimethylsulfoxide Reductase, domain 2"/>
    <property type="match status" value="1"/>
</dbReference>
<dbReference type="SMART" id="SM00926">
    <property type="entry name" value="Molybdop_Fe4S4"/>
    <property type="match status" value="1"/>
</dbReference>
<dbReference type="Proteomes" id="UP001139207">
    <property type="component" value="Unassembled WGS sequence"/>
</dbReference>
<dbReference type="Gene3D" id="3.40.50.740">
    <property type="match status" value="1"/>
</dbReference>
<dbReference type="InterPro" id="IPR001094">
    <property type="entry name" value="Flavdoxin-like"/>
</dbReference>
<dbReference type="PRINTS" id="PR00371">
    <property type="entry name" value="FPNCR"/>
</dbReference>
<evidence type="ECO:0000256" key="5">
    <source>
        <dbReference type="ARBA" id="ARBA00012604"/>
    </source>
</evidence>
<dbReference type="InterPro" id="IPR003097">
    <property type="entry name" value="CysJ-like_FAD-binding"/>
</dbReference>
<dbReference type="InterPro" id="IPR017927">
    <property type="entry name" value="FAD-bd_FR_type"/>
</dbReference>
<dbReference type="Gene3D" id="2.40.40.20">
    <property type="match status" value="1"/>
</dbReference>
<dbReference type="EMBL" id="JALIEA010000006">
    <property type="protein sequence ID" value="MCJ7857321.1"/>
    <property type="molecule type" value="Genomic_DNA"/>
</dbReference>
<reference evidence="20" key="1">
    <citation type="submission" date="2022-04" db="EMBL/GenBank/DDBJ databases">
        <title>Corynebacterium kalidii LD5P10.</title>
        <authorList>
            <person name="Sun J.Q."/>
        </authorList>
    </citation>
    <scope>NUCLEOTIDE SEQUENCE</scope>
    <source>
        <strain evidence="20">LD5P10</strain>
    </source>
</reference>
<evidence type="ECO:0000256" key="2">
    <source>
        <dbReference type="ARBA" id="ARBA00001942"/>
    </source>
</evidence>
<keyword evidence="21" id="KW-1185">Reference proteome</keyword>
<dbReference type="SUPFAM" id="SSF63380">
    <property type="entry name" value="Riboflavin synthase domain-like"/>
    <property type="match status" value="1"/>
</dbReference>
<dbReference type="RefSeq" id="WP_244803066.1">
    <property type="nucleotide sequence ID" value="NZ_JALIEA010000006.1"/>
</dbReference>
<keyword evidence="12" id="KW-0521">NADP</keyword>
<dbReference type="Pfam" id="PF04879">
    <property type="entry name" value="Molybdop_Fe4S4"/>
    <property type="match status" value="1"/>
</dbReference>
<dbReference type="Gene3D" id="3.40.50.360">
    <property type="match status" value="1"/>
</dbReference>
<keyword evidence="9" id="KW-0288">FMN</keyword>
<gene>
    <name evidence="20" type="ORF">MUN33_01120</name>
</gene>
<dbReference type="GO" id="GO:0016020">
    <property type="term" value="C:membrane"/>
    <property type="evidence" value="ECO:0007669"/>
    <property type="project" value="TreeGrafter"/>
</dbReference>
<evidence type="ECO:0000256" key="7">
    <source>
        <dbReference type="ARBA" id="ARBA00022505"/>
    </source>
</evidence>
<dbReference type="Gene3D" id="3.40.50.80">
    <property type="entry name" value="Nucleotide-binding domain of ferredoxin-NADP reductase (FNR) module"/>
    <property type="match status" value="1"/>
</dbReference>
<dbReference type="InterPro" id="IPR001709">
    <property type="entry name" value="Flavoprot_Pyr_Nucl_cyt_Rdtase"/>
</dbReference>
<dbReference type="CDD" id="cd00508">
    <property type="entry name" value="MopB_CT_Fdh-Nap-like"/>
    <property type="match status" value="1"/>
</dbReference>
<dbReference type="PROSITE" id="PS51669">
    <property type="entry name" value="4FE4S_MOW_BIS_MGD"/>
    <property type="match status" value="1"/>
</dbReference>
<evidence type="ECO:0000256" key="14">
    <source>
        <dbReference type="ARBA" id="ARBA00023004"/>
    </source>
</evidence>
<dbReference type="GO" id="GO:0051539">
    <property type="term" value="F:4 iron, 4 sulfur cluster binding"/>
    <property type="evidence" value="ECO:0007669"/>
    <property type="project" value="UniProtKB-KW"/>
</dbReference>
<dbReference type="Gene3D" id="2.20.25.90">
    <property type="entry name" value="ADC-like domains"/>
    <property type="match status" value="1"/>
</dbReference>
<dbReference type="PRINTS" id="PR00369">
    <property type="entry name" value="FLAVODOXIN"/>
</dbReference>
<keyword evidence="8" id="KW-0285">Flavoprotein</keyword>
<feature type="domain" description="FAD-binding FR-type" evidence="18">
    <location>
        <begin position="970"/>
        <end position="1183"/>
    </location>
</feature>
<evidence type="ECO:0000256" key="15">
    <source>
        <dbReference type="ARBA" id="ARBA00023014"/>
    </source>
</evidence>
<dbReference type="InterPro" id="IPR006657">
    <property type="entry name" value="MoPterin_dinucl-bd_dom"/>
</dbReference>
<dbReference type="Gene3D" id="1.20.990.10">
    <property type="entry name" value="NADPH-cytochrome p450 Reductase, Chain A, domain 3"/>
    <property type="match status" value="1"/>
</dbReference>
<evidence type="ECO:0000256" key="8">
    <source>
        <dbReference type="ARBA" id="ARBA00022630"/>
    </source>
</evidence>
<dbReference type="InterPro" id="IPR008254">
    <property type="entry name" value="Flavodoxin/NO_synth"/>
</dbReference>
<dbReference type="SUPFAM" id="SSF52218">
    <property type="entry name" value="Flavoproteins"/>
    <property type="match status" value="1"/>
</dbReference>
<protein>
    <recommendedName>
        <fullName evidence="5">assimilatory sulfite reductase (NADPH)</fullName>
        <ecNumber evidence="5">1.8.1.2</ecNumber>
    </recommendedName>
</protein>
<dbReference type="GO" id="GO:0004783">
    <property type="term" value="F:sulfite reductase (NADPH) activity"/>
    <property type="evidence" value="ECO:0007669"/>
    <property type="project" value="UniProtKB-EC"/>
</dbReference>
<dbReference type="InterPro" id="IPR001433">
    <property type="entry name" value="OxRdtase_FAD/NAD-bd"/>
</dbReference>
<evidence type="ECO:0000256" key="4">
    <source>
        <dbReference type="ARBA" id="ARBA00001974"/>
    </source>
</evidence>
<dbReference type="Pfam" id="PF01568">
    <property type="entry name" value="Molydop_binding"/>
    <property type="match status" value="1"/>
</dbReference>
<dbReference type="CDD" id="cd02754">
    <property type="entry name" value="MopB_Nitrate-R-NapA-like"/>
    <property type="match status" value="1"/>
</dbReference>
<dbReference type="PANTHER" id="PTHR43105">
    <property type="entry name" value="RESPIRATORY NITRATE REDUCTASE"/>
    <property type="match status" value="1"/>
</dbReference>
<dbReference type="Pfam" id="PF00384">
    <property type="entry name" value="Molybdopterin"/>
    <property type="match status" value="1"/>
</dbReference>
<keyword evidence="10" id="KW-0479">Metal-binding</keyword>
<evidence type="ECO:0000259" key="18">
    <source>
        <dbReference type="PROSITE" id="PS51384"/>
    </source>
</evidence>
<comment type="cofactor">
    <cofactor evidence="4">
        <name>FAD</name>
        <dbReference type="ChEBI" id="CHEBI:57692"/>
    </cofactor>
</comment>
<comment type="catalytic activity">
    <reaction evidence="16">
        <text>hydrogen sulfide + 3 NADP(+) + 3 H2O = sulfite + 3 NADPH + 4 H(+)</text>
        <dbReference type="Rhea" id="RHEA:13801"/>
        <dbReference type="ChEBI" id="CHEBI:15377"/>
        <dbReference type="ChEBI" id="CHEBI:15378"/>
        <dbReference type="ChEBI" id="CHEBI:17359"/>
        <dbReference type="ChEBI" id="CHEBI:29919"/>
        <dbReference type="ChEBI" id="CHEBI:57783"/>
        <dbReference type="ChEBI" id="CHEBI:58349"/>
        <dbReference type="EC" id="1.8.1.2"/>
    </reaction>
</comment>
<dbReference type="InterPro" id="IPR006656">
    <property type="entry name" value="Mopterin_OxRdtase"/>
</dbReference>
<name>A0A9X2AXR3_9CORY</name>
<dbReference type="GO" id="GO:0043546">
    <property type="term" value="F:molybdopterin cofactor binding"/>
    <property type="evidence" value="ECO:0007669"/>
    <property type="project" value="InterPro"/>
</dbReference>
<dbReference type="EC" id="1.8.1.2" evidence="5"/>
<keyword evidence="13" id="KW-0560">Oxidoreductase</keyword>
<evidence type="ECO:0000256" key="11">
    <source>
        <dbReference type="ARBA" id="ARBA00022827"/>
    </source>
</evidence>
<dbReference type="Pfam" id="PF00667">
    <property type="entry name" value="FAD_binding_1"/>
    <property type="match status" value="2"/>
</dbReference>
<comment type="caution">
    <text evidence="20">The sequence shown here is derived from an EMBL/GenBank/DDBJ whole genome shotgun (WGS) entry which is preliminary data.</text>
</comment>
<dbReference type="InterPro" id="IPR039261">
    <property type="entry name" value="FNR_nucleotide-bd"/>
</dbReference>
<evidence type="ECO:0000256" key="12">
    <source>
        <dbReference type="ARBA" id="ARBA00022857"/>
    </source>
</evidence>
<dbReference type="InterPro" id="IPR023173">
    <property type="entry name" value="NADPH_Cyt_P450_Rdtase_alpha"/>
</dbReference>
<keyword evidence="6" id="KW-0004">4Fe-4S</keyword>
<proteinExistence type="predicted"/>
<dbReference type="SUPFAM" id="SSF53706">
    <property type="entry name" value="Formate dehydrogenase/DMSO reductase, domains 1-3"/>
    <property type="match status" value="1"/>
</dbReference>
<dbReference type="InterPro" id="IPR006655">
    <property type="entry name" value="Mopterin_OxRdtase_prok_CS"/>
</dbReference>
<sequence>MVTTSAGTVETVCGYCGVGCGLTLTAGTDSNDDTVLSSTGTKNHPANRGRLCTKGSTTADLLNAGGRQTTAMIDGRPGSVDAALTEVARRFTAVRDVHGDDAVAFYVSGQMSLESQYVANKLAKGYFRTNLIESNSRLCMASAATGYKQSLGADGPPGSYDDLDHADVFLVIGSNMADCHPILFLRMMDRVKTGAKLIVVDPRCTATAKKADLYLPVRPGTDMALLNGLLKLIVDAGHIDRGFIEEFTEGWEDLPDHLTGYPAERVAEITGVAEGDLRQAAEWIGSTQNFMSLWTMGLNQSVHGTWHTTALCNLHLATGAICRPGAGPFSLTGQPNAMGGREMGYMGPGLPGQRTVLSPAHRSEVEEIWGISAGTLHDNLGSGTVDMFDELEKGRIRAVWIICTNPVSSMANRSRVTDALEKADVVVVQDAFTGTATAEFADVVLPAALWTESEGVMVNSERNLTLTTPLLDAPGEALPDWELICRVARHMGFDGFDFGEPSEIFDEIRRFHNPQTGWDLRGVDYGLLRTGPVQWPAPEGSEDSEDTATRRHPVRYINDGISQHLYTDADGRTPRLAFPTPSRRARFLARPYLPPAEVPDEDFPLILTTGRLPHQWHTMTKTSRVPKLMKLNPESFVQIHPADAGERGITDGDLVEVSSRRGTVRVPARLSDDITPGTCFIPMHFPDAAVNAVTSDAVDPESLQPEFKACAVAAEKVPQPEQSGRIDLVDEVFRTGAAREALSGLDDSGRLYLDGLLHALRVNPPDGQLPTVPPRAPLPGPAKTWIDGALAGLYSRTPLQSPAATKVAAPEAAGEGPVVTVAWASQTGTVEDYVPSVTAALGAAGRPARSVCAEDLDTDDLTGTVLFVVSSTGDGDAPDNGEDFWATLSRRDSPLPPLSYAVLGFGDSSYADFCGFARKLDRRLAELGATRLVGLSSCEPDFEATATQWLESVIAALAGTGGGQRRYSRGNPLDAVLLETTRLTEPGSSKDVRRVTFELPEDTLDYTVGDALGVWPQNRPEVVDEWLSLTGLAPDTTVTLDGESLTLAEALSSRVDITTITPGVLRLLHRHHGEVGFAGIADDLDRLAEFTWGRHLSDLLVTHPVSIDAAEWIATLPRLTPRMYSISSSPHTDPRRVEITVSTVAFTFDGRRRRGVCSGFLADASPGARMRIFISPNRRFSPPQEPSTPVIMIGAGTGVAPFRGFLQDRRHTGATGDSWLFFGERHEATDFLYREELTEMRDLGVLTRLDTAFSRDQAEKVYVQDLMRRNAGELWSWITRGTHLYVCGDATRMAPDVDEALRQIVGEYGGMTPEAATDFIAALTARRRYVRDVY</sequence>
<comment type="cofactor">
    <cofactor evidence="3">
        <name>[4Fe-4S] cluster</name>
        <dbReference type="ChEBI" id="CHEBI:49883"/>
    </cofactor>
</comment>
<evidence type="ECO:0000256" key="9">
    <source>
        <dbReference type="ARBA" id="ARBA00022643"/>
    </source>
</evidence>
<dbReference type="FunFam" id="2.40.40.20:FF:000005">
    <property type="entry name" value="Periplasmic nitrate reductase"/>
    <property type="match status" value="1"/>
</dbReference>
<evidence type="ECO:0000256" key="1">
    <source>
        <dbReference type="ARBA" id="ARBA00001917"/>
    </source>
</evidence>
<feature type="domain" description="4Fe-4S Mo/W bis-MGD-type" evidence="19">
    <location>
        <begin position="6"/>
        <end position="66"/>
    </location>
</feature>
<evidence type="ECO:0000256" key="16">
    <source>
        <dbReference type="ARBA" id="ARBA00052219"/>
    </source>
</evidence>
<dbReference type="InterPro" id="IPR017938">
    <property type="entry name" value="Riboflavin_synthase-like_b-brl"/>
</dbReference>
<dbReference type="SUPFAM" id="SSF50692">
    <property type="entry name" value="ADC-like"/>
    <property type="match status" value="1"/>
</dbReference>
<keyword evidence="15" id="KW-0411">Iron-sulfur</keyword>
<feature type="domain" description="Flavodoxin-like" evidence="17">
    <location>
        <begin position="819"/>
        <end position="954"/>
    </location>
</feature>
<dbReference type="PROSITE" id="PS50902">
    <property type="entry name" value="FLAVODOXIN_LIKE"/>
    <property type="match status" value="1"/>
</dbReference>
<dbReference type="PANTHER" id="PTHR43105:SF9">
    <property type="entry name" value="NADPH-FE(3+) OXIDOREDUCTASE SUBUNIT ALPHA"/>
    <property type="match status" value="1"/>
</dbReference>
<dbReference type="Pfam" id="PF00258">
    <property type="entry name" value="Flavodoxin_1"/>
    <property type="match status" value="1"/>
</dbReference>